<organism evidence="1">
    <name type="scientific">viral metagenome</name>
    <dbReference type="NCBI Taxonomy" id="1070528"/>
    <lineage>
        <taxon>unclassified sequences</taxon>
        <taxon>metagenomes</taxon>
        <taxon>organismal metagenomes</taxon>
    </lineage>
</organism>
<evidence type="ECO:0000313" key="2">
    <source>
        <dbReference type="EMBL" id="QJA67782.1"/>
    </source>
</evidence>
<evidence type="ECO:0000313" key="3">
    <source>
        <dbReference type="EMBL" id="QJI04847.1"/>
    </source>
</evidence>
<dbReference type="EMBL" id="MT141576">
    <property type="protein sequence ID" value="QJA67782.1"/>
    <property type="molecule type" value="Genomic_DNA"/>
</dbReference>
<dbReference type="EMBL" id="MT143987">
    <property type="protein sequence ID" value="QJA45203.1"/>
    <property type="molecule type" value="Genomic_DNA"/>
</dbReference>
<proteinExistence type="predicted"/>
<accession>A0A6H1ZBC3</accession>
<name>A0A6H1ZBC3_9ZZZZ</name>
<reference evidence="1" key="1">
    <citation type="submission" date="2020-03" db="EMBL/GenBank/DDBJ databases">
        <title>The deep terrestrial virosphere.</title>
        <authorList>
            <person name="Holmfeldt K."/>
            <person name="Nilsson E."/>
            <person name="Simone D."/>
            <person name="Lopez-Fernandez M."/>
            <person name="Wu X."/>
            <person name="de Brujin I."/>
            <person name="Lundin D."/>
            <person name="Andersson A."/>
            <person name="Bertilsson S."/>
            <person name="Dopson M."/>
        </authorList>
    </citation>
    <scope>NUCLEOTIDE SEQUENCE</scope>
    <source>
        <strain evidence="3">MM415A00124</strain>
        <strain evidence="2">MM415B00156</strain>
        <strain evidence="1">TM448A00198</strain>
    </source>
</reference>
<evidence type="ECO:0000313" key="1">
    <source>
        <dbReference type="EMBL" id="QJA45203.1"/>
    </source>
</evidence>
<dbReference type="AlphaFoldDB" id="A0A6H1ZBC3"/>
<protein>
    <submittedName>
        <fullName evidence="1">Uncharacterized protein</fullName>
    </submittedName>
</protein>
<sequence>MGCDIHCYIEHATPGDNPYWMSFGGRINPGRDYQMFSLLADVRNYDPKTPVLVEPRGLPDGMGYAASSDAYLYVSDDLAVTDGCCSQKDAERWVSSGLSTWIGDDKKRVTGPDWHSHSWMTLDEWRSAVNAHAEGLASGGWKIDPAYLAVTEAMQAFENAGEIVRIVFWFDN</sequence>
<dbReference type="EMBL" id="MT145191">
    <property type="protein sequence ID" value="QJI04847.1"/>
    <property type="molecule type" value="Genomic_DNA"/>
</dbReference>
<gene>
    <name evidence="3" type="ORF">MM415A00124_0022</name>
    <name evidence="2" type="ORF">MM415B00156_0022</name>
    <name evidence="1" type="ORF">TM448A00198_0018</name>
</gene>